<accession>A0ABS5LC70</accession>
<dbReference type="RefSeq" id="WP_211556863.1">
    <property type="nucleotide sequence ID" value="NZ_JAGVRK010000001.1"/>
</dbReference>
<dbReference type="PROSITE" id="PS50975">
    <property type="entry name" value="ATP_GRASP"/>
    <property type="match status" value="1"/>
</dbReference>
<dbReference type="InterPro" id="IPR011761">
    <property type="entry name" value="ATP-grasp"/>
</dbReference>
<evidence type="ECO:0000313" key="3">
    <source>
        <dbReference type="EMBL" id="MBS2968211.1"/>
    </source>
</evidence>
<evidence type="ECO:0000256" key="1">
    <source>
        <dbReference type="PROSITE-ProRule" id="PRU00409"/>
    </source>
</evidence>
<name>A0ABS5LC70_9BACI</name>
<dbReference type="EMBL" id="JAGVRK010000001">
    <property type="protein sequence ID" value="MBS2968211.1"/>
    <property type="molecule type" value="Genomic_DNA"/>
</dbReference>
<dbReference type="InterPro" id="IPR026838">
    <property type="entry name" value="YheC/D"/>
</dbReference>
<keyword evidence="1" id="KW-0547">Nucleotide-binding</keyword>
<proteinExistence type="predicted"/>
<evidence type="ECO:0000313" key="4">
    <source>
        <dbReference type="Proteomes" id="UP000682403"/>
    </source>
</evidence>
<dbReference type="Proteomes" id="UP000682403">
    <property type="component" value="Unassembled WGS sequence"/>
</dbReference>
<keyword evidence="4" id="KW-1185">Reference proteome</keyword>
<organism evidence="3 4">
    <name type="scientific">Metabacillus flavus</name>
    <dbReference type="NCBI Taxonomy" id="2823519"/>
    <lineage>
        <taxon>Bacteria</taxon>
        <taxon>Bacillati</taxon>
        <taxon>Bacillota</taxon>
        <taxon>Bacilli</taxon>
        <taxon>Bacillales</taxon>
        <taxon>Bacillaceae</taxon>
        <taxon>Metabacillus</taxon>
    </lineage>
</organism>
<feature type="domain" description="ATP-grasp" evidence="2">
    <location>
        <begin position="208"/>
        <end position="449"/>
    </location>
</feature>
<protein>
    <submittedName>
        <fullName evidence="3">YheC/YheD family protein</fullName>
    </submittedName>
</protein>
<dbReference type="SUPFAM" id="SSF56059">
    <property type="entry name" value="Glutathione synthetase ATP-binding domain-like"/>
    <property type="match status" value="1"/>
</dbReference>
<reference evidence="3 4" key="1">
    <citation type="submission" date="2021-04" db="EMBL/GenBank/DDBJ databases">
        <title>Metabacillus sp. strain KIGAM252 whole genome sequence.</title>
        <authorList>
            <person name="Seo M.-J."/>
            <person name="Cho E.-S."/>
            <person name="Hwang C.Y."/>
            <person name="Yoon D.J."/>
        </authorList>
    </citation>
    <scope>NUCLEOTIDE SEQUENCE [LARGE SCALE GENOMIC DNA]</scope>
    <source>
        <strain evidence="3 4">KIGAM252</strain>
    </source>
</reference>
<dbReference type="Pfam" id="PF14398">
    <property type="entry name" value="ATPgrasp_YheCD"/>
    <property type="match status" value="1"/>
</dbReference>
<dbReference type="Gene3D" id="3.30.470.20">
    <property type="entry name" value="ATP-grasp fold, B domain"/>
    <property type="match status" value="1"/>
</dbReference>
<comment type="caution">
    <text evidence="3">The sequence shown here is derived from an EMBL/GenBank/DDBJ whole genome shotgun (WGS) entry which is preliminary data.</text>
</comment>
<gene>
    <name evidence="3" type="ORF">J9317_05505</name>
</gene>
<keyword evidence="1" id="KW-0067">ATP-binding</keyword>
<dbReference type="PANTHER" id="PTHR21621">
    <property type="entry name" value="RIBOSOMAL PROTEIN S6 MODIFICATION PROTEIN"/>
    <property type="match status" value="1"/>
</dbReference>
<evidence type="ECO:0000259" key="2">
    <source>
        <dbReference type="PROSITE" id="PS50975"/>
    </source>
</evidence>
<sequence>MKWIKTDIFLHEDTSPSVKISSGLLNQFGQSSHSRWSFLSIGRNSVKVRFVIIDDKNFFLSISIKALEDAFVPDWLMGGQSWSVSIEAERIWIGPIFALLTDIRSAKENISLGNMDDYCKELAAYCEEKGYLFYLFSLKDWTDNHVSGWVRHKEKWVKTYLPFPNAVHNRLHQRRTELDVRFAAFAEDLHQLEIPYFNHRFLNKWEVHQWLEADPVLLPYVPASRKLSSKRDYEMYAASYADFFVKPIYGSQGKKIFRIRETDAGYLLDDTSSLDPAALFKETDEMFRHMYPRLTKEPYMLQETIRIITYHHKPMDFRILCHKKNDHDWAVTSMTARVSSENTFVSNLYQGGAAFPVKKILAELYGEKKGRNIRNMLAELSREICLAVERNSNGYYGELGIDLTLDQDERLWLIEINSKPSKSSEYVPGQMKVRPSAKAVVEYGIYLSKLNGV</sequence>
<dbReference type="PANTHER" id="PTHR21621:SF0">
    <property type="entry name" value="BETA-CITRYLGLUTAMATE SYNTHASE B-RELATED"/>
    <property type="match status" value="1"/>
</dbReference>